<accession>A0AAE0UAS9</accession>
<dbReference type="EMBL" id="JAUTDP010000008">
    <property type="protein sequence ID" value="KAK3396910.1"/>
    <property type="molecule type" value="Genomic_DNA"/>
</dbReference>
<protein>
    <submittedName>
        <fullName evidence="3">Uncharacterized protein</fullName>
    </submittedName>
</protein>
<evidence type="ECO:0000256" key="1">
    <source>
        <dbReference type="SAM" id="MobiDB-lite"/>
    </source>
</evidence>
<reference evidence="3" key="1">
    <citation type="journal article" date="2023" name="Mol. Phylogenet. Evol.">
        <title>Genome-scale phylogeny and comparative genomics of the fungal order Sordariales.</title>
        <authorList>
            <person name="Hensen N."/>
            <person name="Bonometti L."/>
            <person name="Westerberg I."/>
            <person name="Brannstrom I.O."/>
            <person name="Guillou S."/>
            <person name="Cros-Aarteil S."/>
            <person name="Calhoun S."/>
            <person name="Haridas S."/>
            <person name="Kuo A."/>
            <person name="Mondo S."/>
            <person name="Pangilinan J."/>
            <person name="Riley R."/>
            <person name="LaButti K."/>
            <person name="Andreopoulos B."/>
            <person name="Lipzen A."/>
            <person name="Chen C."/>
            <person name="Yan M."/>
            <person name="Daum C."/>
            <person name="Ng V."/>
            <person name="Clum A."/>
            <person name="Steindorff A."/>
            <person name="Ohm R.A."/>
            <person name="Martin F."/>
            <person name="Silar P."/>
            <person name="Natvig D.O."/>
            <person name="Lalanne C."/>
            <person name="Gautier V."/>
            <person name="Ament-Velasquez S.L."/>
            <person name="Kruys A."/>
            <person name="Hutchinson M.I."/>
            <person name="Powell A.J."/>
            <person name="Barry K."/>
            <person name="Miller A.N."/>
            <person name="Grigoriev I.V."/>
            <person name="Debuchy R."/>
            <person name="Gladieux P."/>
            <person name="Hiltunen Thoren M."/>
            <person name="Johannesson H."/>
        </authorList>
    </citation>
    <scope>NUCLEOTIDE SEQUENCE</scope>
    <source>
        <strain evidence="3">FGSC 1904</strain>
    </source>
</reference>
<evidence type="ECO:0000313" key="4">
    <source>
        <dbReference type="Proteomes" id="UP001281003"/>
    </source>
</evidence>
<dbReference type="Proteomes" id="UP001281003">
    <property type="component" value="Unassembled WGS sequence"/>
</dbReference>
<proteinExistence type="predicted"/>
<dbReference type="Gene3D" id="2.30.60.10">
    <property type="entry name" value="Cyanovirin-N"/>
    <property type="match status" value="1"/>
</dbReference>
<keyword evidence="2" id="KW-0732">Signal</keyword>
<organism evidence="3 4">
    <name type="scientific">Sordaria brevicollis</name>
    <dbReference type="NCBI Taxonomy" id="83679"/>
    <lineage>
        <taxon>Eukaryota</taxon>
        <taxon>Fungi</taxon>
        <taxon>Dikarya</taxon>
        <taxon>Ascomycota</taxon>
        <taxon>Pezizomycotina</taxon>
        <taxon>Sordariomycetes</taxon>
        <taxon>Sordariomycetidae</taxon>
        <taxon>Sordariales</taxon>
        <taxon>Sordariaceae</taxon>
        <taxon>Sordaria</taxon>
    </lineage>
</organism>
<name>A0AAE0UAS9_SORBR</name>
<gene>
    <name evidence="3" type="ORF">B0T20DRAFT_500419</name>
</gene>
<feature type="region of interest" description="Disordered" evidence="1">
    <location>
        <begin position="84"/>
        <end position="107"/>
    </location>
</feature>
<comment type="caution">
    <text evidence="3">The sequence shown here is derived from an EMBL/GenBank/DDBJ whole genome shotgun (WGS) entry which is preliminary data.</text>
</comment>
<reference evidence="3" key="2">
    <citation type="submission" date="2023-07" db="EMBL/GenBank/DDBJ databases">
        <authorList>
            <consortium name="Lawrence Berkeley National Laboratory"/>
            <person name="Haridas S."/>
            <person name="Hensen N."/>
            <person name="Bonometti L."/>
            <person name="Westerberg I."/>
            <person name="Brannstrom I.O."/>
            <person name="Guillou S."/>
            <person name="Cros-Aarteil S."/>
            <person name="Calhoun S."/>
            <person name="Kuo A."/>
            <person name="Mondo S."/>
            <person name="Pangilinan J."/>
            <person name="Riley R."/>
            <person name="LaButti K."/>
            <person name="Andreopoulos B."/>
            <person name="Lipzen A."/>
            <person name="Chen C."/>
            <person name="Yanf M."/>
            <person name="Daum C."/>
            <person name="Ng V."/>
            <person name="Clum A."/>
            <person name="Steindorff A."/>
            <person name="Ohm R."/>
            <person name="Martin F."/>
            <person name="Silar P."/>
            <person name="Natvig D."/>
            <person name="Lalanne C."/>
            <person name="Gautier V."/>
            <person name="Ament-velasquez S.L."/>
            <person name="Kruys A."/>
            <person name="Hutchinson M.I."/>
            <person name="Powell A.J."/>
            <person name="Barry K."/>
            <person name="Miller A.N."/>
            <person name="Grigoriev I.V."/>
            <person name="Debuchy R."/>
            <person name="Gladieux P."/>
            <person name="Thoren M.H."/>
            <person name="Johannesson H."/>
        </authorList>
    </citation>
    <scope>NUCLEOTIDE SEQUENCE</scope>
    <source>
        <strain evidence="3">FGSC 1904</strain>
    </source>
</reference>
<dbReference type="InterPro" id="IPR036673">
    <property type="entry name" value="Cyanovirin-N_sf"/>
</dbReference>
<feature type="chain" id="PRO_5042276734" evidence="2">
    <location>
        <begin position="26"/>
        <end position="205"/>
    </location>
</feature>
<dbReference type="AlphaFoldDB" id="A0AAE0UAS9"/>
<evidence type="ECO:0000256" key="2">
    <source>
        <dbReference type="SAM" id="SignalP"/>
    </source>
</evidence>
<sequence length="205" mass="22870">MAPSYLALLTFLSLFSLFFPSLILASPLSLFNRTLSHPQHQVHPRDRPHIDDPHYASFSESCDAHAFDPATCVFSAHCVKKADDGNSRNDTADGIITSGEDKGRRSSSLDLNKCISYYVRKGEEGKADAQTEMDWKGVKLETRIEVQRPFGSMCRDFSCEAVHFNAPHLIPLVYCDRGVDKPRLVLDLGISNNDGYLECFGQRGV</sequence>
<feature type="signal peptide" evidence="2">
    <location>
        <begin position="1"/>
        <end position="25"/>
    </location>
</feature>
<keyword evidence="4" id="KW-1185">Reference proteome</keyword>
<evidence type="ECO:0000313" key="3">
    <source>
        <dbReference type="EMBL" id="KAK3396910.1"/>
    </source>
</evidence>